<protein>
    <submittedName>
        <fullName evidence="1">Uncharacterized protein</fullName>
    </submittedName>
</protein>
<evidence type="ECO:0000313" key="2">
    <source>
        <dbReference type="Proteomes" id="UP000728032"/>
    </source>
</evidence>
<organism evidence="1">
    <name type="scientific">Oppiella nova</name>
    <dbReference type="NCBI Taxonomy" id="334625"/>
    <lineage>
        <taxon>Eukaryota</taxon>
        <taxon>Metazoa</taxon>
        <taxon>Ecdysozoa</taxon>
        <taxon>Arthropoda</taxon>
        <taxon>Chelicerata</taxon>
        <taxon>Arachnida</taxon>
        <taxon>Acari</taxon>
        <taxon>Acariformes</taxon>
        <taxon>Sarcoptiformes</taxon>
        <taxon>Oribatida</taxon>
        <taxon>Brachypylina</taxon>
        <taxon>Oppioidea</taxon>
        <taxon>Oppiidae</taxon>
        <taxon>Oppiella</taxon>
    </lineage>
</organism>
<dbReference type="InterPro" id="IPR002347">
    <property type="entry name" value="SDR_fam"/>
</dbReference>
<dbReference type="InterPro" id="IPR036291">
    <property type="entry name" value="NAD(P)-bd_dom_sf"/>
</dbReference>
<dbReference type="SUPFAM" id="SSF51735">
    <property type="entry name" value="NAD(P)-binding Rossmann-fold domains"/>
    <property type="match status" value="1"/>
</dbReference>
<dbReference type="Gene3D" id="3.40.50.720">
    <property type="entry name" value="NAD(P)-binding Rossmann-like Domain"/>
    <property type="match status" value="1"/>
</dbReference>
<sequence length="271" mass="28859">MYINASIYYDINNDDYEEVKNSRNFTGKVVLVTGSSSGIGEGIVKLFSILGAHVVVTGRRADEVHKVAQEVQKVSPKGLKPLAVIGDLTKTEDLEGLVNQTIDTFGQLDVLVNNAGISLSASIRDANFTQTFDQIFNVNLRAGLQLIQLTIPYLQHTNGTIISTSSIASYLPRKAQLAYGASKAAVDYATKALAVELGPNIRVNAINPGAILTEPLRKLLTPEELAAIASVTPLKRIGQPLDIAKGVAFLASTDAQFITGANLVIDGGLVI</sequence>
<dbReference type="PANTHER" id="PTHR43975">
    <property type="entry name" value="ZGC:101858"/>
    <property type="match status" value="1"/>
</dbReference>
<dbReference type="FunFam" id="3.40.50.720:FF:000084">
    <property type="entry name" value="Short-chain dehydrogenase reductase"/>
    <property type="match status" value="1"/>
</dbReference>
<dbReference type="EMBL" id="OC916416">
    <property type="protein sequence ID" value="CAD7644199.1"/>
    <property type="molecule type" value="Genomic_DNA"/>
</dbReference>
<accession>A0A7R9LM92</accession>
<dbReference type="NCBIfam" id="NF005559">
    <property type="entry name" value="PRK07231.1"/>
    <property type="match status" value="1"/>
</dbReference>
<dbReference type="OrthoDB" id="6509454at2759"/>
<proteinExistence type="predicted"/>
<dbReference type="EMBL" id="CAJPVJ010001591">
    <property type="protein sequence ID" value="CAG2164991.1"/>
    <property type="molecule type" value="Genomic_DNA"/>
</dbReference>
<dbReference type="AlphaFoldDB" id="A0A7R9LM92"/>
<dbReference type="Proteomes" id="UP000728032">
    <property type="component" value="Unassembled WGS sequence"/>
</dbReference>
<keyword evidence="2" id="KW-1185">Reference proteome</keyword>
<name>A0A7R9LM92_9ACAR</name>
<gene>
    <name evidence="1" type="ORF">ONB1V03_LOCUS4537</name>
</gene>
<reference evidence="1" key="1">
    <citation type="submission" date="2020-11" db="EMBL/GenBank/DDBJ databases">
        <authorList>
            <person name="Tran Van P."/>
        </authorList>
    </citation>
    <scope>NUCLEOTIDE SEQUENCE</scope>
</reference>
<evidence type="ECO:0000313" key="1">
    <source>
        <dbReference type="EMBL" id="CAD7644199.1"/>
    </source>
</evidence>
<dbReference type="PRINTS" id="PR00080">
    <property type="entry name" value="SDRFAMILY"/>
</dbReference>
<dbReference type="PANTHER" id="PTHR43975:SF2">
    <property type="entry name" value="EG:BACR7A4.14 PROTEIN-RELATED"/>
    <property type="match status" value="1"/>
</dbReference>
<dbReference type="Pfam" id="PF13561">
    <property type="entry name" value="adh_short_C2"/>
    <property type="match status" value="1"/>
</dbReference>
<dbReference type="PRINTS" id="PR00081">
    <property type="entry name" value="GDHRDH"/>
</dbReference>